<keyword evidence="2" id="KW-1185">Reference proteome</keyword>
<proteinExistence type="predicted"/>
<evidence type="ECO:0000313" key="2">
    <source>
        <dbReference type="Proteomes" id="UP000276133"/>
    </source>
</evidence>
<sequence>MIDPIDCLSPQHNDKLLCNLNQPASSTGTCLASVLFLNSSFPHWKSRGRVEEQNAYKGTGFDWVFTAVQMISSMQLPLCHKRKSLGKHTLFYSTNNGGKEEYRISSNRANHKREKGLKYLEWKKF</sequence>
<evidence type="ECO:0000313" key="1">
    <source>
        <dbReference type="EMBL" id="RNA27324.1"/>
    </source>
</evidence>
<gene>
    <name evidence="1" type="ORF">BpHYR1_034315</name>
</gene>
<name>A0A3M7RUS1_BRAPC</name>
<reference evidence="1 2" key="1">
    <citation type="journal article" date="2018" name="Sci. Rep.">
        <title>Genomic signatures of local adaptation to the degree of environmental predictability in rotifers.</title>
        <authorList>
            <person name="Franch-Gras L."/>
            <person name="Hahn C."/>
            <person name="Garcia-Roger E.M."/>
            <person name="Carmona M.J."/>
            <person name="Serra M."/>
            <person name="Gomez A."/>
        </authorList>
    </citation>
    <scope>NUCLEOTIDE SEQUENCE [LARGE SCALE GENOMIC DNA]</scope>
    <source>
        <strain evidence="1">HYR1</strain>
    </source>
</reference>
<protein>
    <submittedName>
        <fullName evidence="1">Uncharacterized protein</fullName>
    </submittedName>
</protein>
<comment type="caution">
    <text evidence="1">The sequence shown here is derived from an EMBL/GenBank/DDBJ whole genome shotgun (WGS) entry which is preliminary data.</text>
</comment>
<accession>A0A3M7RUS1</accession>
<organism evidence="1 2">
    <name type="scientific">Brachionus plicatilis</name>
    <name type="common">Marine rotifer</name>
    <name type="synonym">Brachionus muelleri</name>
    <dbReference type="NCBI Taxonomy" id="10195"/>
    <lineage>
        <taxon>Eukaryota</taxon>
        <taxon>Metazoa</taxon>
        <taxon>Spiralia</taxon>
        <taxon>Gnathifera</taxon>
        <taxon>Rotifera</taxon>
        <taxon>Eurotatoria</taxon>
        <taxon>Monogononta</taxon>
        <taxon>Pseudotrocha</taxon>
        <taxon>Ploima</taxon>
        <taxon>Brachionidae</taxon>
        <taxon>Brachionus</taxon>
    </lineage>
</organism>
<dbReference type="EMBL" id="REGN01002563">
    <property type="protein sequence ID" value="RNA27324.1"/>
    <property type="molecule type" value="Genomic_DNA"/>
</dbReference>
<dbReference type="Proteomes" id="UP000276133">
    <property type="component" value="Unassembled WGS sequence"/>
</dbReference>
<dbReference type="AlphaFoldDB" id="A0A3M7RUS1"/>